<proteinExistence type="inferred from homology"/>
<dbReference type="InterPro" id="IPR036505">
    <property type="entry name" value="Amidase/PGRP_sf"/>
</dbReference>
<comment type="similarity">
    <text evidence="1">Belongs to the N-acetylmuramoyl-L-alanine amidase 2 family.</text>
</comment>
<dbReference type="SMART" id="SM00644">
    <property type="entry name" value="Ami_2"/>
    <property type="match status" value="1"/>
</dbReference>
<dbReference type="InterPro" id="IPR015510">
    <property type="entry name" value="PGRP"/>
</dbReference>
<reference evidence="5" key="1">
    <citation type="submission" date="2020-05" db="EMBL/GenBank/DDBJ databases">
        <authorList>
            <person name="Chiriac C."/>
            <person name="Salcher M."/>
            <person name="Ghai R."/>
            <person name="Kavagutti S V."/>
        </authorList>
    </citation>
    <scope>NUCLEOTIDE SEQUENCE</scope>
</reference>
<feature type="transmembrane region" description="Helical" evidence="2">
    <location>
        <begin position="158"/>
        <end position="178"/>
    </location>
</feature>
<accession>A0A6J7M8S1</accession>
<protein>
    <submittedName>
        <fullName evidence="5">Unannotated protein</fullName>
    </submittedName>
</protein>
<dbReference type="Gene3D" id="3.40.80.10">
    <property type="entry name" value="Peptidoglycan recognition protein-like"/>
    <property type="match status" value="1"/>
</dbReference>
<feature type="domain" description="Peptidoglycan recognition protein family" evidence="4">
    <location>
        <begin position="215"/>
        <end position="362"/>
    </location>
</feature>
<feature type="transmembrane region" description="Helical" evidence="2">
    <location>
        <begin position="185"/>
        <end position="205"/>
    </location>
</feature>
<dbReference type="InterPro" id="IPR006619">
    <property type="entry name" value="PGRP_domain_met/bac"/>
</dbReference>
<dbReference type="SUPFAM" id="SSF55846">
    <property type="entry name" value="N-acetylmuramoyl-L-alanine amidase-like"/>
    <property type="match status" value="1"/>
</dbReference>
<dbReference type="SMART" id="SM00701">
    <property type="entry name" value="PGRP"/>
    <property type="match status" value="1"/>
</dbReference>
<dbReference type="GO" id="GO:0009253">
    <property type="term" value="P:peptidoglycan catabolic process"/>
    <property type="evidence" value="ECO:0007669"/>
    <property type="project" value="InterPro"/>
</dbReference>
<evidence type="ECO:0000256" key="1">
    <source>
        <dbReference type="ARBA" id="ARBA00007553"/>
    </source>
</evidence>
<dbReference type="Pfam" id="PF01510">
    <property type="entry name" value="Amidase_2"/>
    <property type="match status" value="1"/>
</dbReference>
<dbReference type="PANTHER" id="PTHR11022:SF41">
    <property type="entry name" value="PEPTIDOGLYCAN-RECOGNITION PROTEIN LC-RELATED"/>
    <property type="match status" value="1"/>
</dbReference>
<dbReference type="AlphaFoldDB" id="A0A6J7M8S1"/>
<dbReference type="CDD" id="cd06583">
    <property type="entry name" value="PGRP"/>
    <property type="match status" value="1"/>
</dbReference>
<evidence type="ECO:0000259" key="4">
    <source>
        <dbReference type="SMART" id="SM00701"/>
    </source>
</evidence>
<dbReference type="EMBL" id="CAFBOF010000015">
    <property type="protein sequence ID" value="CAB4977047.1"/>
    <property type="molecule type" value="Genomic_DNA"/>
</dbReference>
<evidence type="ECO:0000256" key="2">
    <source>
        <dbReference type="SAM" id="Phobius"/>
    </source>
</evidence>
<dbReference type="GO" id="GO:0008745">
    <property type="term" value="F:N-acetylmuramoyl-L-alanine amidase activity"/>
    <property type="evidence" value="ECO:0007669"/>
    <property type="project" value="InterPro"/>
</dbReference>
<keyword evidence="2" id="KW-0472">Membrane</keyword>
<dbReference type="InterPro" id="IPR002502">
    <property type="entry name" value="Amidase_domain"/>
</dbReference>
<feature type="domain" description="N-acetylmuramoyl-L-alanine amidase" evidence="3">
    <location>
        <begin position="230"/>
        <end position="394"/>
    </location>
</feature>
<evidence type="ECO:0000259" key="3">
    <source>
        <dbReference type="SMART" id="SM00644"/>
    </source>
</evidence>
<name>A0A6J7M8S1_9ZZZZ</name>
<dbReference type="GO" id="GO:0008270">
    <property type="term" value="F:zinc ion binding"/>
    <property type="evidence" value="ECO:0007669"/>
    <property type="project" value="InterPro"/>
</dbReference>
<organism evidence="5">
    <name type="scientific">freshwater metagenome</name>
    <dbReference type="NCBI Taxonomy" id="449393"/>
    <lineage>
        <taxon>unclassified sequences</taxon>
        <taxon>metagenomes</taxon>
        <taxon>ecological metagenomes</taxon>
    </lineage>
</organism>
<dbReference type="PANTHER" id="PTHR11022">
    <property type="entry name" value="PEPTIDOGLYCAN RECOGNITION PROTEIN"/>
    <property type="match status" value="1"/>
</dbReference>
<keyword evidence="2" id="KW-1133">Transmembrane helix</keyword>
<sequence>MLIGTPVLALENTPPPPVTSEEVPVATPGVEVGPGWESPITPTDATLVGVAWEGDPAASFKVEVQDSDGNWTTASGLINDLGADAGTAEAARVEAVGDQGTEPVWIGSDATAVRVVVEAGEVSDIKINAVTSEVAGAPSGAAGALASALSLPSGTERYAFGGALLLIAGVLVAMALGWSPRRHRVQIFVLTAISALLFAACLPPAPTPLDGSVQPAITGRSGWGARGFACGSVDYAPALKFAVVHHTAGSNNYNPGDSPAIMRGIQNYHMDALGYCDIAYNFLIDKYGQIFEGRAGGIDRAVNAAHAGGFNTASVGVAMFGNYTDIQPPAAQWNSLVHLLRWRLSVARINPALGFSTTAQGSSCNCVRWGPGTVVSFASAILGHRDVDTTACPGNAFYPQLDSIRSQVQSGIVIPPTTTTTTTTTALAAVTTTTTTTTTTTAAS</sequence>
<evidence type="ECO:0000313" key="5">
    <source>
        <dbReference type="EMBL" id="CAB4977047.1"/>
    </source>
</evidence>
<gene>
    <name evidence="5" type="ORF">UFOPK3897_00875</name>
</gene>
<keyword evidence="2" id="KW-0812">Transmembrane</keyword>